<evidence type="ECO:0000313" key="9">
    <source>
        <dbReference type="Proteomes" id="UP000776983"/>
    </source>
</evidence>
<keyword evidence="4 6" id="KW-1133">Transmembrane helix</keyword>
<accession>A0ABS8C8K9</accession>
<dbReference type="InterPro" id="IPR050638">
    <property type="entry name" value="AA-Vitamin_Transporters"/>
</dbReference>
<dbReference type="PANTHER" id="PTHR32322:SF2">
    <property type="entry name" value="EAMA DOMAIN-CONTAINING PROTEIN"/>
    <property type="match status" value="1"/>
</dbReference>
<dbReference type="InterPro" id="IPR037185">
    <property type="entry name" value="EmrE-like"/>
</dbReference>
<evidence type="ECO:0000313" key="8">
    <source>
        <dbReference type="EMBL" id="MCB5362351.1"/>
    </source>
</evidence>
<evidence type="ECO:0000256" key="3">
    <source>
        <dbReference type="ARBA" id="ARBA00022692"/>
    </source>
</evidence>
<dbReference type="SUPFAM" id="SSF103481">
    <property type="entry name" value="Multidrug resistance efflux transporter EmrE"/>
    <property type="match status" value="2"/>
</dbReference>
<feature type="domain" description="EamA" evidence="7">
    <location>
        <begin position="15"/>
        <end position="148"/>
    </location>
</feature>
<evidence type="ECO:0000256" key="2">
    <source>
        <dbReference type="ARBA" id="ARBA00007362"/>
    </source>
</evidence>
<proteinExistence type="inferred from homology"/>
<dbReference type="EMBL" id="JACDXW010000001">
    <property type="protein sequence ID" value="MCB5362351.1"/>
    <property type="molecule type" value="Genomic_DNA"/>
</dbReference>
<feature type="transmembrane region" description="Helical" evidence="6">
    <location>
        <begin position="12"/>
        <end position="32"/>
    </location>
</feature>
<dbReference type="Pfam" id="PF00892">
    <property type="entry name" value="EamA"/>
    <property type="match status" value="2"/>
</dbReference>
<sequence length="308" mass="33666">MQPISWVQGIAIYKAYVLLALTTLFWGGNSIAGKWAVGHASPMILVSVRWLTLLVLLFVFGRRHIATDWPAIRSRMGYLLLQGTLGFTVFSVALYYALVYTSAINASILQGSTPLFVFGASFLLFSSRVRWAQALGFAVSFVGVMVIAVRGEFANLLALDINFGDALMFVAVLAYGIYTAALRSKPQIHWVSLMFVLCLGATLSALPMLAIEAAQGKMLLPDSRGWIAIAYIVIFPSLLSQVFYIRSVELIGANRASLFINLLPVWGALLAILVLGEAFQVYHFLGLVMILLGIAFAEYRGKSKQAPS</sequence>
<name>A0ABS8C8K9_9BURK</name>
<comment type="caution">
    <text evidence="8">The sequence shown here is derived from an EMBL/GenBank/DDBJ whole genome shotgun (WGS) entry which is preliminary data.</text>
</comment>
<feature type="transmembrane region" description="Helical" evidence="6">
    <location>
        <begin position="281"/>
        <end position="299"/>
    </location>
</feature>
<dbReference type="PANTHER" id="PTHR32322">
    <property type="entry name" value="INNER MEMBRANE TRANSPORTER"/>
    <property type="match status" value="1"/>
</dbReference>
<feature type="transmembrane region" description="Helical" evidence="6">
    <location>
        <begin position="223"/>
        <end position="244"/>
    </location>
</feature>
<keyword evidence="9" id="KW-1185">Reference proteome</keyword>
<protein>
    <submittedName>
        <fullName evidence="8">DMT family transporter</fullName>
    </submittedName>
</protein>
<feature type="transmembrane region" description="Helical" evidence="6">
    <location>
        <begin position="132"/>
        <end position="150"/>
    </location>
</feature>
<feature type="transmembrane region" description="Helical" evidence="6">
    <location>
        <begin position="104"/>
        <end position="125"/>
    </location>
</feature>
<dbReference type="Proteomes" id="UP000776983">
    <property type="component" value="Unassembled WGS sequence"/>
</dbReference>
<feature type="transmembrane region" description="Helical" evidence="6">
    <location>
        <begin position="190"/>
        <end position="211"/>
    </location>
</feature>
<evidence type="ECO:0000259" key="7">
    <source>
        <dbReference type="Pfam" id="PF00892"/>
    </source>
</evidence>
<comment type="subcellular location">
    <subcellularLocation>
        <location evidence="1">Membrane</location>
        <topology evidence="1">Multi-pass membrane protein</topology>
    </subcellularLocation>
</comment>
<dbReference type="RefSeq" id="WP_226952591.1">
    <property type="nucleotide sequence ID" value="NZ_JACDXW010000001.1"/>
</dbReference>
<evidence type="ECO:0000256" key="5">
    <source>
        <dbReference type="ARBA" id="ARBA00023136"/>
    </source>
</evidence>
<reference evidence="8 9" key="1">
    <citation type="submission" date="2020-07" db="EMBL/GenBank/DDBJ databases">
        <title>Pusillimonas sp. nov., isolated from poultry manure in Taiwan.</title>
        <authorList>
            <person name="Lin S.-Y."/>
            <person name="Tang Y.-S."/>
            <person name="Young C.-C."/>
        </authorList>
    </citation>
    <scope>NUCLEOTIDE SEQUENCE [LARGE SCALE GENOMIC DNA]</scope>
    <source>
        <strain evidence="8 9">CC-YST705</strain>
    </source>
</reference>
<evidence type="ECO:0000256" key="1">
    <source>
        <dbReference type="ARBA" id="ARBA00004141"/>
    </source>
</evidence>
<feature type="domain" description="EamA" evidence="7">
    <location>
        <begin position="163"/>
        <end position="296"/>
    </location>
</feature>
<feature type="transmembrane region" description="Helical" evidence="6">
    <location>
        <begin position="44"/>
        <end position="65"/>
    </location>
</feature>
<organism evidence="8 9">
    <name type="scientific">Mesopusillimonas faecipullorum</name>
    <dbReference type="NCBI Taxonomy" id="2755040"/>
    <lineage>
        <taxon>Bacteria</taxon>
        <taxon>Pseudomonadati</taxon>
        <taxon>Pseudomonadota</taxon>
        <taxon>Betaproteobacteria</taxon>
        <taxon>Burkholderiales</taxon>
        <taxon>Alcaligenaceae</taxon>
        <taxon>Mesopusillimonas</taxon>
    </lineage>
</organism>
<feature type="transmembrane region" description="Helical" evidence="6">
    <location>
        <begin position="256"/>
        <end position="275"/>
    </location>
</feature>
<keyword evidence="3 6" id="KW-0812">Transmembrane</keyword>
<comment type="similarity">
    <text evidence="2">Belongs to the EamA transporter family.</text>
</comment>
<keyword evidence="5 6" id="KW-0472">Membrane</keyword>
<evidence type="ECO:0000256" key="4">
    <source>
        <dbReference type="ARBA" id="ARBA00022989"/>
    </source>
</evidence>
<evidence type="ECO:0000256" key="6">
    <source>
        <dbReference type="SAM" id="Phobius"/>
    </source>
</evidence>
<feature type="transmembrane region" description="Helical" evidence="6">
    <location>
        <begin position="77"/>
        <end position="98"/>
    </location>
</feature>
<dbReference type="InterPro" id="IPR000620">
    <property type="entry name" value="EamA_dom"/>
</dbReference>
<gene>
    <name evidence="8" type="ORF">H0484_01070</name>
</gene>
<feature type="transmembrane region" description="Helical" evidence="6">
    <location>
        <begin position="156"/>
        <end position="178"/>
    </location>
</feature>